<dbReference type="HOGENOM" id="CLU_040147_1_0_9"/>
<proteinExistence type="predicted"/>
<dbReference type="AlphaFoldDB" id="A0A0S6U5H7"/>
<dbReference type="Pfam" id="PF09820">
    <property type="entry name" value="AAA-ATPase_like"/>
    <property type="match status" value="1"/>
</dbReference>
<feature type="domain" description="AAA-ATPase-like" evidence="1">
    <location>
        <begin position="59"/>
        <end position="189"/>
    </location>
</feature>
<reference evidence="2" key="1">
    <citation type="submission" date="2013-10" db="EMBL/GenBank/DDBJ databases">
        <title>Draft genome sequence of Clostridium botulinum type B strain Osaka05.</title>
        <authorList>
            <person name="Sakaguchi Y."/>
            <person name="Hosomi K."/>
            <person name="Uchiyama J."/>
            <person name="Ogura Y."/>
            <person name="Sakaguchi M."/>
            <person name="Kohda T."/>
            <person name="Mukamoto M."/>
            <person name="Misawa N."/>
            <person name="Matsuzaki S."/>
            <person name="Hayashi T."/>
            <person name="Kozaki S."/>
        </authorList>
    </citation>
    <scope>NUCLEOTIDE SEQUENCE</scope>
    <source>
        <strain evidence="2">Osaka05</strain>
    </source>
</reference>
<dbReference type="Proteomes" id="UP000054164">
    <property type="component" value="Unassembled WGS sequence"/>
</dbReference>
<protein>
    <recommendedName>
        <fullName evidence="1">AAA-ATPase-like domain-containing protein</fullName>
    </recommendedName>
</protein>
<dbReference type="InterPro" id="IPR018631">
    <property type="entry name" value="AAA-ATPase-like_dom"/>
</dbReference>
<evidence type="ECO:0000259" key="1">
    <source>
        <dbReference type="Pfam" id="PF09820"/>
    </source>
</evidence>
<gene>
    <name evidence="2" type="ORF">CBO05C_2387</name>
</gene>
<dbReference type="Gene3D" id="3.40.50.300">
    <property type="entry name" value="P-loop containing nucleotide triphosphate hydrolases"/>
    <property type="match status" value="1"/>
</dbReference>
<organism evidence="2">
    <name type="scientific">Clostridium botulinum B str. Osaka05</name>
    <dbReference type="NCBI Taxonomy" id="1407017"/>
    <lineage>
        <taxon>Bacteria</taxon>
        <taxon>Bacillati</taxon>
        <taxon>Bacillota</taxon>
        <taxon>Clostridia</taxon>
        <taxon>Eubacteriales</taxon>
        <taxon>Clostridiaceae</taxon>
        <taxon>Clostridium</taxon>
    </lineage>
</organism>
<dbReference type="SUPFAM" id="SSF52540">
    <property type="entry name" value="P-loop containing nucleoside triphosphate hydrolases"/>
    <property type="match status" value="1"/>
</dbReference>
<name>A0A0S6U5H7_CLOBO</name>
<accession>A0A0S6U5H7</accession>
<dbReference type="EMBL" id="DF384213">
    <property type="protein sequence ID" value="GAE02697.1"/>
    <property type="molecule type" value="Genomic_DNA"/>
</dbReference>
<sequence>MKKRFNVTGTCIPEKHYMVDISKKLDSILKLIDNEEYFIINRPRQYGKTTTLYMLEKRLNKMEEYLPIKISFEAIDTEGYSEAKKFLSSIMMQIINYFRFSTKKEIYKFVKRHENKVNTMNEFNRFITDLIEFTEKKVVLIIDEVDKSSNNQLFLDFLGMLRSKYLLRNEGKDYTFHSMILAGVHDVKQASKIYDFDMIAYSCEEMIRKFLTKDLKIRSDEEHKYNSPWNIASDFDVDMSFSRSEIKTMLDDYVENKKVALDKEYFAEKLYFYTSGYPFFVSKLCKIIDEKIMDENKLEWKKEYLEIAVKELLKDSNTNFDSLIKNIENNEGLSQLVDNLLIKGVRINFNIHNPDINLGCLYGIFKDDKGNLKINNRIYEQLIYDYRISKIQTSSNFYNYNSKENFIDTNGDLNIRKVLLKFQEFMQHEYSKKRKGFLEEDGRLVFLAFLSPIINGSGFAFKEVKAGEEKRFDIVITYNKKMYILELKIWRGEEYHKKGLIQLAEYLDQYKLDKGYLLIFDLRKSTNLIGEVEENYIGIENNSKKIIQVYC</sequence>
<dbReference type="RefSeq" id="WP_030035474.1">
    <property type="nucleotide sequence ID" value="NZ_DF384213.1"/>
</dbReference>
<evidence type="ECO:0000313" key="2">
    <source>
        <dbReference type="EMBL" id="GAE02697.1"/>
    </source>
</evidence>
<dbReference type="InterPro" id="IPR027417">
    <property type="entry name" value="P-loop_NTPase"/>
</dbReference>